<dbReference type="EMBL" id="QCYK01000002">
    <property type="protein sequence ID" value="PUZ26319.1"/>
    <property type="molecule type" value="Genomic_DNA"/>
</dbReference>
<accession>A0A2T7BJ51</accession>
<dbReference type="PANTHER" id="PTHR42208">
    <property type="entry name" value="HEAVY METAL TRANSPORTER-RELATED"/>
    <property type="match status" value="1"/>
</dbReference>
<reference evidence="3 4" key="1">
    <citation type="submission" date="2018-04" db="EMBL/GenBank/DDBJ databases">
        <title>Chitinophaga fuyangensis sp. nov., isolated from soil in a chemical factory.</title>
        <authorList>
            <person name="Chen K."/>
        </authorList>
    </citation>
    <scope>NUCLEOTIDE SEQUENCE [LARGE SCALE GENOMIC DNA]</scope>
    <source>
        <strain evidence="3 4">LY-1</strain>
    </source>
</reference>
<feature type="transmembrane region" description="Helical" evidence="1">
    <location>
        <begin position="77"/>
        <end position="99"/>
    </location>
</feature>
<dbReference type="RefSeq" id="WP_108688157.1">
    <property type="nucleotide sequence ID" value="NZ_QCYK01000002.1"/>
</dbReference>
<keyword evidence="1" id="KW-0812">Transmembrane</keyword>
<evidence type="ECO:0000259" key="2">
    <source>
        <dbReference type="Pfam" id="PF13386"/>
    </source>
</evidence>
<feature type="transmembrane region" description="Helical" evidence="1">
    <location>
        <begin position="195"/>
        <end position="213"/>
    </location>
</feature>
<dbReference type="OrthoDB" id="594443at2"/>
<proteinExistence type="predicted"/>
<feature type="transmembrane region" description="Helical" evidence="1">
    <location>
        <begin position="161"/>
        <end position="183"/>
    </location>
</feature>
<feature type="transmembrane region" description="Helical" evidence="1">
    <location>
        <begin position="127"/>
        <end position="154"/>
    </location>
</feature>
<keyword evidence="1" id="KW-0472">Membrane</keyword>
<dbReference type="InterPro" id="IPR039447">
    <property type="entry name" value="UreH-like_TM_dom"/>
</dbReference>
<dbReference type="AlphaFoldDB" id="A0A2T7BJ51"/>
<dbReference type="Pfam" id="PF13386">
    <property type="entry name" value="DsbD_2"/>
    <property type="match status" value="1"/>
</dbReference>
<sequence>MEAVLTGALVLGFIGSAHCVGMCGPLVLAMPFSVQGPGRRRQGMLAYHGGRIGMYALLGSAFGLIGERLKLAGWQHALSIGAGILLLLFALATLLPRWFPATKALRGWQKLWQPLMLRLMQRPGTPAMLALGMLNGLLPCGMVYMAIAGALALGGVLQGSLFMIAYGLGTLPALLLLSMVSWKMDASTRLYLRKAAPYLGMLLAALLIVRGLMPDAAHGLFRHFIRCGH</sequence>
<organism evidence="3 4">
    <name type="scientific">Chitinophaga parva</name>
    <dbReference type="NCBI Taxonomy" id="2169414"/>
    <lineage>
        <taxon>Bacteria</taxon>
        <taxon>Pseudomonadati</taxon>
        <taxon>Bacteroidota</taxon>
        <taxon>Chitinophagia</taxon>
        <taxon>Chitinophagales</taxon>
        <taxon>Chitinophagaceae</taxon>
        <taxon>Chitinophaga</taxon>
    </lineage>
</organism>
<name>A0A2T7BJ51_9BACT</name>
<evidence type="ECO:0000313" key="3">
    <source>
        <dbReference type="EMBL" id="PUZ26319.1"/>
    </source>
</evidence>
<evidence type="ECO:0000313" key="4">
    <source>
        <dbReference type="Proteomes" id="UP000244450"/>
    </source>
</evidence>
<keyword evidence="4" id="KW-1185">Reference proteome</keyword>
<dbReference type="Proteomes" id="UP000244450">
    <property type="component" value="Unassembled WGS sequence"/>
</dbReference>
<keyword evidence="1" id="KW-1133">Transmembrane helix</keyword>
<gene>
    <name evidence="3" type="ORF">DCC81_19045</name>
</gene>
<evidence type="ECO:0000256" key="1">
    <source>
        <dbReference type="SAM" id="Phobius"/>
    </source>
</evidence>
<protein>
    <submittedName>
        <fullName evidence="3">Sulfite exporter TauE/SafE family protein</fullName>
    </submittedName>
</protein>
<comment type="caution">
    <text evidence="3">The sequence shown here is derived from an EMBL/GenBank/DDBJ whole genome shotgun (WGS) entry which is preliminary data.</text>
</comment>
<feature type="transmembrane region" description="Helical" evidence="1">
    <location>
        <begin position="43"/>
        <end position="65"/>
    </location>
</feature>
<dbReference type="PANTHER" id="PTHR42208:SF1">
    <property type="entry name" value="HEAVY METAL TRANSPORTER"/>
    <property type="match status" value="1"/>
</dbReference>
<feature type="domain" description="Urease accessory protein UreH-like transmembrane" evidence="2">
    <location>
        <begin position="8"/>
        <end position="204"/>
    </location>
</feature>